<dbReference type="OrthoDB" id="5148384at2"/>
<evidence type="ECO:0000313" key="3">
    <source>
        <dbReference type="Proteomes" id="UP000490386"/>
    </source>
</evidence>
<dbReference type="AlphaFoldDB" id="A0A7J5B2U2"/>
<comment type="caution">
    <text evidence="2">The sequence shown here is derived from an EMBL/GenBank/DDBJ whole genome shotgun (WGS) entry which is preliminary data.</text>
</comment>
<organism evidence="2 3">
    <name type="scientific">Pseudoclavibacter terrae</name>
    <dbReference type="NCBI Taxonomy" id="1530195"/>
    <lineage>
        <taxon>Bacteria</taxon>
        <taxon>Bacillati</taxon>
        <taxon>Actinomycetota</taxon>
        <taxon>Actinomycetes</taxon>
        <taxon>Micrococcales</taxon>
        <taxon>Microbacteriaceae</taxon>
        <taxon>Pseudoclavibacter</taxon>
    </lineage>
</organism>
<keyword evidence="1" id="KW-0472">Membrane</keyword>
<dbReference type="Gene3D" id="2.40.50.140">
    <property type="entry name" value="Nucleic acid-binding proteins"/>
    <property type="match status" value="1"/>
</dbReference>
<evidence type="ECO:0000313" key="2">
    <source>
        <dbReference type="EMBL" id="KAB1638347.1"/>
    </source>
</evidence>
<keyword evidence="1" id="KW-1133">Transmembrane helix</keyword>
<dbReference type="InterPro" id="IPR012340">
    <property type="entry name" value="NA-bd_OB-fold"/>
</dbReference>
<evidence type="ECO:0008006" key="4">
    <source>
        <dbReference type="Google" id="ProtNLM"/>
    </source>
</evidence>
<proteinExistence type="predicted"/>
<dbReference type="Proteomes" id="UP000490386">
    <property type="component" value="Unassembled WGS sequence"/>
</dbReference>
<keyword evidence="1" id="KW-0812">Transmembrane</keyword>
<accession>A0A7J5B2U2</accession>
<feature type="transmembrane region" description="Helical" evidence="1">
    <location>
        <begin position="60"/>
        <end position="81"/>
    </location>
</feature>
<gene>
    <name evidence="2" type="ORF">F8O03_08085</name>
</gene>
<reference evidence="2 3" key="1">
    <citation type="submission" date="2019-09" db="EMBL/GenBank/DDBJ databases">
        <title>Phylogeny of genus Pseudoclavibacter and closely related genus.</title>
        <authorList>
            <person name="Li Y."/>
        </authorList>
    </citation>
    <scope>NUCLEOTIDE SEQUENCE [LARGE SCALE GENOMIC DNA]</scope>
    <source>
        <strain evidence="2 3">THG-MD12</strain>
    </source>
</reference>
<feature type="transmembrane region" description="Helical" evidence="1">
    <location>
        <begin position="6"/>
        <end position="22"/>
    </location>
</feature>
<keyword evidence="3" id="KW-1185">Reference proteome</keyword>
<protein>
    <recommendedName>
        <fullName evidence="4">NfeD-like C-terminal domain-containing protein</fullName>
    </recommendedName>
</protein>
<dbReference type="RefSeq" id="WP_151423412.1">
    <property type="nucleotide sequence ID" value="NZ_WBJX01000002.1"/>
</dbReference>
<evidence type="ECO:0000256" key="1">
    <source>
        <dbReference type="SAM" id="Phobius"/>
    </source>
</evidence>
<name>A0A7J5B2U2_9MICO</name>
<feature type="transmembrane region" description="Helical" evidence="1">
    <location>
        <begin position="29"/>
        <end position="48"/>
    </location>
</feature>
<dbReference type="EMBL" id="WBJX01000002">
    <property type="protein sequence ID" value="KAB1638347.1"/>
    <property type="molecule type" value="Genomic_DNA"/>
</dbReference>
<sequence length="155" mass="16221">MTVFIIIGAIGLGLLVFSMFFGEILDVDAGGLLSVPGLAVALVVFGASGAITDSMGLPQFWAYIVAIVIGLIAYVGSALLVRNLSKSSDGVPRDVTGDTGTAMSRITNASGEVALDGSHEIERRLAFADGDIEQGTRIRVVQHLGSRVKVERESE</sequence>